<organism evidence="5 6">
    <name type="scientific">Schinkia azotoformans MEV2011</name>
    <dbReference type="NCBI Taxonomy" id="1348973"/>
    <lineage>
        <taxon>Bacteria</taxon>
        <taxon>Bacillati</taxon>
        <taxon>Bacillota</taxon>
        <taxon>Bacilli</taxon>
        <taxon>Bacillales</taxon>
        <taxon>Bacillaceae</taxon>
        <taxon>Calidifontibacillus/Schinkia group</taxon>
        <taxon>Schinkia</taxon>
    </lineage>
</organism>
<comment type="similarity">
    <text evidence="1 3">Belongs to the acetaldehyde dehydrogenase family.</text>
</comment>
<dbReference type="InterPro" id="IPR036291">
    <property type="entry name" value="NAD(P)-bd_dom_sf"/>
</dbReference>
<feature type="binding site" evidence="3">
    <location>
        <position position="269"/>
    </location>
    <ligand>
        <name>NAD(+)</name>
        <dbReference type="ChEBI" id="CHEBI:57540"/>
    </ligand>
</feature>
<dbReference type="EC" id="1.2.1.10" evidence="3"/>
<dbReference type="PATRIC" id="fig|1348973.3.peg.3188"/>
<dbReference type="SMART" id="SM00859">
    <property type="entry name" value="Semialdhyde_dh"/>
    <property type="match status" value="1"/>
</dbReference>
<protein>
    <recommendedName>
        <fullName evidence="3">Acetaldehyde dehydrogenase</fullName>
        <ecNumber evidence="3">1.2.1.10</ecNumber>
    </recommendedName>
    <alternativeName>
        <fullName evidence="3">Acetaldehyde dehydrogenase [acetylating]</fullName>
    </alternativeName>
</protein>
<dbReference type="Gene3D" id="3.40.50.720">
    <property type="entry name" value="NAD(P)-binding Rossmann-like Domain"/>
    <property type="match status" value="1"/>
</dbReference>
<dbReference type="EMBL" id="JJRY01000014">
    <property type="protein sequence ID" value="KEF37502.1"/>
    <property type="molecule type" value="Genomic_DNA"/>
</dbReference>
<comment type="catalytic activity">
    <reaction evidence="3">
        <text>acetaldehyde + NAD(+) + CoA = acetyl-CoA + NADH + H(+)</text>
        <dbReference type="Rhea" id="RHEA:23288"/>
        <dbReference type="ChEBI" id="CHEBI:15343"/>
        <dbReference type="ChEBI" id="CHEBI:15378"/>
        <dbReference type="ChEBI" id="CHEBI:57287"/>
        <dbReference type="ChEBI" id="CHEBI:57288"/>
        <dbReference type="ChEBI" id="CHEBI:57540"/>
        <dbReference type="ChEBI" id="CHEBI:57945"/>
        <dbReference type="EC" id="1.2.1.10"/>
    </reaction>
</comment>
<dbReference type="InterPro" id="IPR003361">
    <property type="entry name" value="Acetaldehyde_dehydrogenase"/>
</dbReference>
<dbReference type="Gene3D" id="3.30.360.10">
    <property type="entry name" value="Dihydrodipicolinate Reductase, domain 2"/>
    <property type="match status" value="1"/>
</dbReference>
<name>A0A072NJQ1_SCHAZ</name>
<sequence>MSKVKVAILGSGNIGSDLMIKLRRATNLELTAVIGVDPESDGLKRAREYGYATFDNGIDGFLEQPELADIVFDATGAKPHIRHAKLLKEAGKRVLDLTPAAVGPFVVPTVNINEHLDDDNVNMITCGGQATTPIVHAINQVQPVAYAEVIATVSSRSAGPATRANINEFIETTNSALEIIGGAKRGKTIMIINPAEPPIIMRDTIHALVEGDTVDEEGIVKAIRDMEKKVQQYVPGFRIRQEPLFDGNKITILIEVEGAGDYLPKYAGNLDIITAASVQVAEQWAVKMLANATV</sequence>
<evidence type="ECO:0000256" key="3">
    <source>
        <dbReference type="HAMAP-Rule" id="MF_01657"/>
    </source>
</evidence>
<evidence type="ECO:0000259" key="4">
    <source>
        <dbReference type="SMART" id="SM00859"/>
    </source>
</evidence>
<keyword evidence="2 3" id="KW-0520">NAD</keyword>
<dbReference type="Pfam" id="PF09290">
    <property type="entry name" value="AcetDehyd-dimer"/>
    <property type="match status" value="1"/>
</dbReference>
<evidence type="ECO:0000313" key="5">
    <source>
        <dbReference type="EMBL" id="KEF37502.1"/>
    </source>
</evidence>
<dbReference type="RefSeq" id="WP_004432286.1">
    <property type="nucleotide sequence ID" value="NZ_JJRY01000014.1"/>
</dbReference>
<dbReference type="GeneID" id="89469012"/>
<feature type="domain" description="Semialdehyde dehydrogenase NAD-binding" evidence="4">
    <location>
        <begin position="5"/>
        <end position="118"/>
    </location>
</feature>
<dbReference type="SUPFAM" id="SSF51735">
    <property type="entry name" value="NAD(P)-binding Rossmann-fold domains"/>
    <property type="match status" value="1"/>
</dbReference>
<dbReference type="GO" id="GO:0051287">
    <property type="term" value="F:NAD binding"/>
    <property type="evidence" value="ECO:0007669"/>
    <property type="project" value="UniProtKB-UniRule"/>
</dbReference>
<dbReference type="NCBIfam" id="NF006157">
    <property type="entry name" value="PRK08300.1"/>
    <property type="match status" value="1"/>
</dbReference>
<dbReference type="InterPro" id="IPR015426">
    <property type="entry name" value="Acetylaldehyde_DH_C"/>
</dbReference>
<comment type="caution">
    <text evidence="5">The sequence shown here is derived from an EMBL/GenBank/DDBJ whole genome shotgun (WGS) entry which is preliminary data.</text>
</comment>
<dbReference type="GO" id="GO:0008774">
    <property type="term" value="F:acetaldehyde dehydrogenase (acetylating) activity"/>
    <property type="evidence" value="ECO:0007669"/>
    <property type="project" value="UniProtKB-UniRule"/>
</dbReference>
<gene>
    <name evidence="5" type="ORF">M670_03310</name>
</gene>
<evidence type="ECO:0000256" key="1">
    <source>
        <dbReference type="ARBA" id="ARBA00009244"/>
    </source>
</evidence>
<dbReference type="InterPro" id="IPR000534">
    <property type="entry name" value="Semialdehyde_DH_NAD-bd"/>
</dbReference>
<dbReference type="Proteomes" id="UP000027936">
    <property type="component" value="Unassembled WGS sequence"/>
</dbReference>
<keyword evidence="3" id="KW-0058">Aromatic hydrocarbons catabolism</keyword>
<reference evidence="5 6" key="1">
    <citation type="submission" date="2014-04" db="EMBL/GenBank/DDBJ databases">
        <title>Draft genome sequence of Bacillus azotoformans MEV2011, a (co-) denitrifying strain unable to grow in the presence of oxygen.</title>
        <authorList>
            <person name="Nielsen M."/>
            <person name="Schreiber L."/>
            <person name="Finster K."/>
            <person name="Schramm A."/>
        </authorList>
    </citation>
    <scope>NUCLEOTIDE SEQUENCE [LARGE SCALE GENOMIC DNA]</scope>
    <source>
        <strain evidence="5 6">MEV2011</strain>
    </source>
</reference>
<dbReference type="PIRSF" id="PIRSF015689">
    <property type="entry name" value="Actaldh_dh_actl"/>
    <property type="match status" value="1"/>
</dbReference>
<evidence type="ECO:0000313" key="6">
    <source>
        <dbReference type="Proteomes" id="UP000027936"/>
    </source>
</evidence>
<feature type="binding site" evidence="3">
    <location>
        <begin position="157"/>
        <end position="165"/>
    </location>
    <ligand>
        <name>NAD(+)</name>
        <dbReference type="ChEBI" id="CHEBI:57540"/>
    </ligand>
</feature>
<dbReference type="Pfam" id="PF01118">
    <property type="entry name" value="Semialdhyde_dh"/>
    <property type="match status" value="1"/>
</dbReference>
<dbReference type="SUPFAM" id="SSF55347">
    <property type="entry name" value="Glyceraldehyde-3-phosphate dehydrogenase-like, C-terminal domain"/>
    <property type="match status" value="1"/>
</dbReference>
<dbReference type="NCBIfam" id="TIGR03215">
    <property type="entry name" value="ac_ald_DH_ac"/>
    <property type="match status" value="1"/>
</dbReference>
<accession>A0A072NJQ1</accession>
<dbReference type="AlphaFoldDB" id="A0A072NJQ1"/>
<dbReference type="HAMAP" id="MF_01657">
    <property type="entry name" value="Ac_ald_DH_ac"/>
    <property type="match status" value="1"/>
</dbReference>
<feature type="active site" description="Acyl-thioester intermediate" evidence="3">
    <location>
        <position position="126"/>
    </location>
</feature>
<dbReference type="OrthoDB" id="9786743at2"/>
<keyword evidence="3 5" id="KW-0560">Oxidoreductase</keyword>
<feature type="binding site" evidence="3">
    <location>
        <begin position="11"/>
        <end position="14"/>
    </location>
    <ligand>
        <name>NAD(+)</name>
        <dbReference type="ChEBI" id="CHEBI:57540"/>
    </ligand>
</feature>
<dbReference type="CDD" id="cd23933">
    <property type="entry name" value="ALDH_C"/>
    <property type="match status" value="1"/>
</dbReference>
<proteinExistence type="inferred from homology"/>
<evidence type="ECO:0000256" key="2">
    <source>
        <dbReference type="ARBA" id="ARBA00023027"/>
    </source>
</evidence>